<dbReference type="SUPFAM" id="SSF47203">
    <property type="entry name" value="Acyl-CoA dehydrogenase C-terminal domain-like"/>
    <property type="match status" value="1"/>
</dbReference>
<evidence type="ECO:0000313" key="11">
    <source>
        <dbReference type="EMBL" id="KAF2827072.1"/>
    </source>
</evidence>
<evidence type="ECO:0000256" key="7">
    <source>
        <dbReference type="SAM" id="MobiDB-lite"/>
    </source>
</evidence>
<feature type="region of interest" description="Disordered" evidence="7">
    <location>
        <begin position="1"/>
        <end position="20"/>
    </location>
</feature>
<organism evidence="11 12">
    <name type="scientific">Ophiobolus disseminans</name>
    <dbReference type="NCBI Taxonomy" id="1469910"/>
    <lineage>
        <taxon>Eukaryota</taxon>
        <taxon>Fungi</taxon>
        <taxon>Dikarya</taxon>
        <taxon>Ascomycota</taxon>
        <taxon>Pezizomycotina</taxon>
        <taxon>Dothideomycetes</taxon>
        <taxon>Pleosporomycetidae</taxon>
        <taxon>Pleosporales</taxon>
        <taxon>Pleosporineae</taxon>
        <taxon>Phaeosphaeriaceae</taxon>
        <taxon>Ophiobolus</taxon>
    </lineage>
</organism>
<feature type="domain" description="Acyl-CoA dehydrogenase/oxidase C-terminal" evidence="8">
    <location>
        <begin position="279"/>
        <end position="433"/>
    </location>
</feature>
<sequence length="447" mass="48964">MATPKPQKVTSLPSIMSPQKKETFGNLGPWAEPSWYSSLASPYYNESHKRLRNTLRTYIDENVKPYMLEWEEKGEAPAEERMKWAQTGFAFADVPEPYRPKDIPGPAGIPVGEMDVFHLMVSTDEGSRIEGGVGTALAGGSVIGAPPIVHHGTEEQKKKWLPGLFNWETSICLGITEPSGGSDVANIQTTAKKTPDGKHYIVNGYKKWITGYPWATHMTTAVRTGGPGMSGISVLVIPTSSPGMSSRRIPNSGQKGGGASFVELDNVQVPVENLIGAENAGFRIIMTNFNKERFIMSVGCNRKARTCLSESTAYASKRHTFGKPLISNQIISHKLATIGRYVESHWAWLEQLAYHIQFSRLGWQDPEIAGQIALAKVHGGRILEMANREAQQIFGGAGYQKGGPGAIVEQMSRDLRMMVVGGGSEEIIADLAVRQEVGLARRRGWKL</sequence>
<proteinExistence type="inferred from homology"/>
<evidence type="ECO:0000259" key="9">
    <source>
        <dbReference type="Pfam" id="PF02770"/>
    </source>
</evidence>
<dbReference type="PANTHER" id="PTHR48083:SF28">
    <property type="entry name" value="ACYL-COA DEHYDROGENASE FAMILY PROTEIN (AFU_ORTHOLOGUE AFUA_6G10880)-RELATED"/>
    <property type="match status" value="1"/>
</dbReference>
<dbReference type="InterPro" id="IPR006091">
    <property type="entry name" value="Acyl-CoA_Oxase/DH_mid-dom"/>
</dbReference>
<evidence type="ECO:0000256" key="6">
    <source>
        <dbReference type="RuleBase" id="RU362125"/>
    </source>
</evidence>
<dbReference type="EMBL" id="MU006225">
    <property type="protein sequence ID" value="KAF2827072.1"/>
    <property type="molecule type" value="Genomic_DNA"/>
</dbReference>
<evidence type="ECO:0000256" key="1">
    <source>
        <dbReference type="ARBA" id="ARBA00001974"/>
    </source>
</evidence>
<dbReference type="Gene3D" id="2.40.110.10">
    <property type="entry name" value="Butyryl-CoA Dehydrogenase, subunit A, domain 2"/>
    <property type="match status" value="1"/>
</dbReference>
<keyword evidence="5 6" id="KW-0560">Oxidoreductase</keyword>
<feature type="domain" description="Acyl-CoA dehydrogenase/oxidase N-terminal" evidence="10">
    <location>
        <begin position="46"/>
        <end position="165"/>
    </location>
</feature>
<comment type="cofactor">
    <cofactor evidence="1 6">
        <name>FAD</name>
        <dbReference type="ChEBI" id="CHEBI:57692"/>
    </cofactor>
</comment>
<feature type="compositionally biased region" description="Polar residues" evidence="7">
    <location>
        <begin position="8"/>
        <end position="17"/>
    </location>
</feature>
<dbReference type="InterPro" id="IPR046373">
    <property type="entry name" value="Acyl-CoA_Oxase/DH_mid-dom_sf"/>
</dbReference>
<dbReference type="Gene3D" id="1.10.540.10">
    <property type="entry name" value="Acyl-CoA dehydrogenase/oxidase, N-terminal domain"/>
    <property type="match status" value="1"/>
</dbReference>
<reference evidence="11" key="1">
    <citation type="journal article" date="2020" name="Stud. Mycol.">
        <title>101 Dothideomycetes genomes: a test case for predicting lifestyles and emergence of pathogens.</title>
        <authorList>
            <person name="Haridas S."/>
            <person name="Albert R."/>
            <person name="Binder M."/>
            <person name="Bloem J."/>
            <person name="Labutti K."/>
            <person name="Salamov A."/>
            <person name="Andreopoulos B."/>
            <person name="Baker S."/>
            <person name="Barry K."/>
            <person name="Bills G."/>
            <person name="Bluhm B."/>
            <person name="Cannon C."/>
            <person name="Castanera R."/>
            <person name="Culley D."/>
            <person name="Daum C."/>
            <person name="Ezra D."/>
            <person name="Gonzalez J."/>
            <person name="Henrissat B."/>
            <person name="Kuo A."/>
            <person name="Liang C."/>
            <person name="Lipzen A."/>
            <person name="Lutzoni F."/>
            <person name="Magnuson J."/>
            <person name="Mondo S."/>
            <person name="Nolan M."/>
            <person name="Ohm R."/>
            <person name="Pangilinan J."/>
            <person name="Park H.-J."/>
            <person name="Ramirez L."/>
            <person name="Alfaro M."/>
            <person name="Sun H."/>
            <person name="Tritt A."/>
            <person name="Yoshinaga Y."/>
            <person name="Zwiers L.-H."/>
            <person name="Turgeon B."/>
            <person name="Goodwin S."/>
            <person name="Spatafora J."/>
            <person name="Crous P."/>
            <person name="Grigoriev I."/>
        </authorList>
    </citation>
    <scope>NUCLEOTIDE SEQUENCE</scope>
    <source>
        <strain evidence="11">CBS 113818</strain>
    </source>
</reference>
<evidence type="ECO:0000256" key="2">
    <source>
        <dbReference type="ARBA" id="ARBA00009347"/>
    </source>
</evidence>
<evidence type="ECO:0000313" key="12">
    <source>
        <dbReference type="Proteomes" id="UP000799424"/>
    </source>
</evidence>
<evidence type="ECO:0000256" key="3">
    <source>
        <dbReference type="ARBA" id="ARBA00022630"/>
    </source>
</evidence>
<dbReference type="Pfam" id="PF02770">
    <property type="entry name" value="Acyl-CoA_dh_M"/>
    <property type="match status" value="1"/>
</dbReference>
<dbReference type="Pfam" id="PF00441">
    <property type="entry name" value="Acyl-CoA_dh_1"/>
    <property type="match status" value="1"/>
</dbReference>
<dbReference type="GO" id="GO:0005737">
    <property type="term" value="C:cytoplasm"/>
    <property type="evidence" value="ECO:0007669"/>
    <property type="project" value="TreeGrafter"/>
</dbReference>
<dbReference type="InterPro" id="IPR013786">
    <property type="entry name" value="AcylCoA_DH/ox_N"/>
</dbReference>
<dbReference type="GO" id="GO:0050660">
    <property type="term" value="F:flavin adenine dinucleotide binding"/>
    <property type="evidence" value="ECO:0007669"/>
    <property type="project" value="InterPro"/>
</dbReference>
<dbReference type="InterPro" id="IPR037069">
    <property type="entry name" value="AcylCoA_DH/ox_N_sf"/>
</dbReference>
<accession>A0A6A7A172</accession>
<dbReference type="InterPro" id="IPR009075">
    <property type="entry name" value="AcylCo_DH/oxidase_C"/>
</dbReference>
<keyword evidence="4 6" id="KW-0274">FAD</keyword>
<evidence type="ECO:0000259" key="10">
    <source>
        <dbReference type="Pfam" id="PF02771"/>
    </source>
</evidence>
<dbReference type="Proteomes" id="UP000799424">
    <property type="component" value="Unassembled WGS sequence"/>
</dbReference>
<keyword evidence="3 6" id="KW-0285">Flavoprotein</keyword>
<dbReference type="GO" id="GO:0033539">
    <property type="term" value="P:fatty acid beta-oxidation using acyl-CoA dehydrogenase"/>
    <property type="evidence" value="ECO:0007669"/>
    <property type="project" value="TreeGrafter"/>
</dbReference>
<dbReference type="InterPro" id="IPR036250">
    <property type="entry name" value="AcylCo_DH-like_C"/>
</dbReference>
<name>A0A6A7A172_9PLEO</name>
<evidence type="ECO:0000259" key="8">
    <source>
        <dbReference type="Pfam" id="PF00441"/>
    </source>
</evidence>
<keyword evidence="12" id="KW-1185">Reference proteome</keyword>
<gene>
    <name evidence="11" type="ORF">CC86DRAFT_370138</name>
</gene>
<dbReference type="Gene3D" id="1.20.140.10">
    <property type="entry name" value="Butyryl-CoA Dehydrogenase, subunit A, domain 3"/>
    <property type="match status" value="1"/>
</dbReference>
<dbReference type="InterPro" id="IPR009100">
    <property type="entry name" value="AcylCoA_DH/oxidase_NM_dom_sf"/>
</dbReference>
<dbReference type="Pfam" id="PF02771">
    <property type="entry name" value="Acyl-CoA_dh_N"/>
    <property type="match status" value="1"/>
</dbReference>
<dbReference type="SUPFAM" id="SSF56645">
    <property type="entry name" value="Acyl-CoA dehydrogenase NM domain-like"/>
    <property type="match status" value="1"/>
</dbReference>
<dbReference type="OrthoDB" id="10254877at2759"/>
<evidence type="ECO:0000256" key="4">
    <source>
        <dbReference type="ARBA" id="ARBA00022827"/>
    </source>
</evidence>
<evidence type="ECO:0000256" key="5">
    <source>
        <dbReference type="ARBA" id="ARBA00023002"/>
    </source>
</evidence>
<feature type="domain" description="Acyl-CoA oxidase/dehydrogenase middle" evidence="9">
    <location>
        <begin position="172"/>
        <end position="267"/>
    </location>
</feature>
<comment type="similarity">
    <text evidence="2 6">Belongs to the acyl-CoA dehydrogenase family.</text>
</comment>
<dbReference type="PANTHER" id="PTHR48083">
    <property type="entry name" value="MEDIUM-CHAIN SPECIFIC ACYL-COA DEHYDROGENASE, MITOCHONDRIAL-RELATED"/>
    <property type="match status" value="1"/>
</dbReference>
<dbReference type="InterPro" id="IPR050741">
    <property type="entry name" value="Acyl-CoA_dehydrogenase"/>
</dbReference>
<dbReference type="AlphaFoldDB" id="A0A6A7A172"/>
<protein>
    <submittedName>
        <fullName evidence="11">Acyl-CoA dehydrogenase NM domain-like protein</fullName>
    </submittedName>
</protein>
<dbReference type="GO" id="GO:0003995">
    <property type="term" value="F:acyl-CoA dehydrogenase activity"/>
    <property type="evidence" value="ECO:0007669"/>
    <property type="project" value="TreeGrafter"/>
</dbReference>